<dbReference type="EMBL" id="CAMGYJ010000011">
    <property type="protein sequence ID" value="CAI0627029.1"/>
    <property type="molecule type" value="Genomic_DNA"/>
</dbReference>
<keyword evidence="4" id="KW-1185">Reference proteome</keyword>
<keyword evidence="1" id="KW-0472">Membrane</keyword>
<sequence length="217" mass="23633">MASTSRHVSVVFLLLAVLIGFLSASVSAGRPCKTLFISSYTVSLKPLHSFRYPNPNFGRRSAGFVAIVTEIGHQSSSESSSNMISDRAVFPGLEFGNHVAAGGSRFVHRRERQQEDQLGFARLHPFGLSSHEISSLRDRTKDILSVVVALLFGVGCGALTAATMYLVWSLFAVRSAAYYDELYDDDEEEEEVASPKKMGYVKIPEAEKVAAPAKAVV</sequence>
<dbReference type="Proteomes" id="UP001154282">
    <property type="component" value="Unassembled WGS sequence"/>
</dbReference>
<feature type="signal peptide" evidence="2">
    <location>
        <begin position="1"/>
        <end position="28"/>
    </location>
</feature>
<evidence type="ECO:0000313" key="4">
    <source>
        <dbReference type="Proteomes" id="UP001154282"/>
    </source>
</evidence>
<keyword evidence="1" id="KW-0812">Transmembrane</keyword>
<feature type="chain" id="PRO_5043359262" description="Transmembrane protein" evidence="2">
    <location>
        <begin position="29"/>
        <end position="217"/>
    </location>
</feature>
<reference evidence="3" key="1">
    <citation type="submission" date="2022-08" db="EMBL/GenBank/DDBJ databases">
        <authorList>
            <person name="Gutierrez-Valencia J."/>
        </authorList>
    </citation>
    <scope>NUCLEOTIDE SEQUENCE</scope>
</reference>
<comment type="caution">
    <text evidence="3">The sequence shown here is derived from an EMBL/GenBank/DDBJ whole genome shotgun (WGS) entry which is preliminary data.</text>
</comment>
<dbReference type="PANTHER" id="PTHR35107:SF2">
    <property type="entry name" value="EXPRESSED PROTEIN"/>
    <property type="match status" value="1"/>
</dbReference>
<keyword evidence="1" id="KW-1133">Transmembrane helix</keyword>
<gene>
    <name evidence="3" type="ORF">LITE_LOCUS51123</name>
</gene>
<name>A0AAV0S1L5_9ROSI</name>
<accession>A0AAV0S1L5</accession>
<evidence type="ECO:0000313" key="3">
    <source>
        <dbReference type="EMBL" id="CAI0627029.1"/>
    </source>
</evidence>
<evidence type="ECO:0008006" key="5">
    <source>
        <dbReference type="Google" id="ProtNLM"/>
    </source>
</evidence>
<feature type="transmembrane region" description="Helical" evidence="1">
    <location>
        <begin position="143"/>
        <end position="168"/>
    </location>
</feature>
<dbReference type="PANTHER" id="PTHR35107">
    <property type="entry name" value="EXPRESSED PROTEIN"/>
    <property type="match status" value="1"/>
</dbReference>
<protein>
    <recommendedName>
        <fullName evidence="5">Transmembrane protein</fullName>
    </recommendedName>
</protein>
<organism evidence="3 4">
    <name type="scientific">Linum tenue</name>
    <dbReference type="NCBI Taxonomy" id="586396"/>
    <lineage>
        <taxon>Eukaryota</taxon>
        <taxon>Viridiplantae</taxon>
        <taxon>Streptophyta</taxon>
        <taxon>Embryophyta</taxon>
        <taxon>Tracheophyta</taxon>
        <taxon>Spermatophyta</taxon>
        <taxon>Magnoliopsida</taxon>
        <taxon>eudicotyledons</taxon>
        <taxon>Gunneridae</taxon>
        <taxon>Pentapetalae</taxon>
        <taxon>rosids</taxon>
        <taxon>fabids</taxon>
        <taxon>Malpighiales</taxon>
        <taxon>Linaceae</taxon>
        <taxon>Linum</taxon>
    </lineage>
</organism>
<evidence type="ECO:0000256" key="1">
    <source>
        <dbReference type="SAM" id="Phobius"/>
    </source>
</evidence>
<evidence type="ECO:0000256" key="2">
    <source>
        <dbReference type="SAM" id="SignalP"/>
    </source>
</evidence>
<proteinExistence type="predicted"/>
<dbReference type="AlphaFoldDB" id="A0AAV0S1L5"/>
<keyword evidence="2" id="KW-0732">Signal</keyword>